<dbReference type="Proteomes" id="UP000003053">
    <property type="component" value="Unassembled WGS sequence"/>
</dbReference>
<comment type="caution">
    <text evidence="2">The sequence shown here is derived from an EMBL/GenBank/DDBJ whole genome shotgun (WGS) entry which is preliminary data.</text>
</comment>
<feature type="domain" description="Glycosyltransferase 2-like" evidence="1">
    <location>
        <begin position="24"/>
        <end position="82"/>
    </location>
</feature>
<dbReference type="InterPro" id="IPR001173">
    <property type="entry name" value="Glyco_trans_2-like"/>
</dbReference>
<protein>
    <recommendedName>
        <fullName evidence="1">Glycosyltransferase 2-like domain-containing protein</fullName>
    </recommendedName>
</protein>
<dbReference type="AlphaFoldDB" id="A4C1E9"/>
<dbReference type="Gene3D" id="3.90.550.10">
    <property type="entry name" value="Spore Coat Polysaccharide Biosynthesis Protein SpsA, Chain A"/>
    <property type="match status" value="1"/>
</dbReference>
<gene>
    <name evidence="2" type="ORF">PI23P_11482</name>
</gene>
<reference evidence="2 3" key="1">
    <citation type="submission" date="2006-02" db="EMBL/GenBank/DDBJ databases">
        <authorList>
            <person name="Murray A."/>
            <person name="Staley J."/>
            <person name="Ferriera S."/>
            <person name="Johnson J."/>
            <person name="Kravitz S."/>
            <person name="Halpern A."/>
            <person name="Remington K."/>
            <person name="Beeson K."/>
            <person name="Tran B."/>
            <person name="Rogers Y.-H."/>
            <person name="Friedman R."/>
            <person name="Venter J.C."/>
        </authorList>
    </citation>
    <scope>NUCLEOTIDE SEQUENCE [LARGE SCALE GENOMIC DNA]</scope>
    <source>
        <strain evidence="2 3">23-P</strain>
    </source>
</reference>
<accession>A4C1E9</accession>
<keyword evidence="3" id="KW-1185">Reference proteome</keyword>
<dbReference type="STRING" id="313594.PI23P_11482"/>
<dbReference type="InterPro" id="IPR029044">
    <property type="entry name" value="Nucleotide-diphossugar_trans"/>
</dbReference>
<sequence length="142" mass="16423">MKKGIVIVFSEDEDRIHKDEIINLSNQKDVKLCLVNNGSKDSTLQVLKSVKDDLESNCIFIVDIKKNTGINTAAKAGARFLFSVEDLKYIVYLSSNVLNSFKNKQFEVLKKIEKEFVGTFKQKNKRRNIKKFYSPKDFYAFK</sequence>
<dbReference type="RefSeq" id="WP_004570912.1">
    <property type="nucleotide sequence ID" value="NZ_CH724148.1"/>
</dbReference>
<evidence type="ECO:0000313" key="2">
    <source>
        <dbReference type="EMBL" id="EAR11952.1"/>
    </source>
</evidence>
<dbReference type="SUPFAM" id="SSF53448">
    <property type="entry name" value="Nucleotide-diphospho-sugar transferases"/>
    <property type="match status" value="1"/>
</dbReference>
<evidence type="ECO:0000259" key="1">
    <source>
        <dbReference type="Pfam" id="PF00535"/>
    </source>
</evidence>
<organism evidence="2 3">
    <name type="scientific">Polaribacter irgensii 23-P</name>
    <dbReference type="NCBI Taxonomy" id="313594"/>
    <lineage>
        <taxon>Bacteria</taxon>
        <taxon>Pseudomonadati</taxon>
        <taxon>Bacteroidota</taxon>
        <taxon>Flavobacteriia</taxon>
        <taxon>Flavobacteriales</taxon>
        <taxon>Flavobacteriaceae</taxon>
    </lineage>
</organism>
<evidence type="ECO:0000313" key="3">
    <source>
        <dbReference type="Proteomes" id="UP000003053"/>
    </source>
</evidence>
<proteinExistence type="predicted"/>
<dbReference type="HOGENOM" id="CLU_1814047_0_0_10"/>
<dbReference type="eggNOG" id="COG1216">
    <property type="taxonomic scope" value="Bacteria"/>
</dbReference>
<dbReference type="EMBL" id="AAOG01000003">
    <property type="protein sequence ID" value="EAR11952.1"/>
    <property type="molecule type" value="Genomic_DNA"/>
</dbReference>
<dbReference type="OrthoDB" id="1134820at2"/>
<name>A4C1E9_9FLAO</name>
<dbReference type="Pfam" id="PF00535">
    <property type="entry name" value="Glycos_transf_2"/>
    <property type="match status" value="1"/>
</dbReference>